<evidence type="ECO:0000313" key="1">
    <source>
        <dbReference type="EMBL" id="AAW25742.1"/>
    </source>
</evidence>
<accession>Q5DEL4</accession>
<reference evidence="1" key="1">
    <citation type="submission" date="2004-11" db="EMBL/GenBank/DDBJ databases">
        <title>The full-length cDNA sequences of Schistosoma japonicum genes.</title>
        <authorList>
            <person name="Han Z."/>
        </authorList>
    </citation>
    <scope>NUCLEOTIDE SEQUENCE</scope>
</reference>
<dbReference type="AlphaFoldDB" id="Q5DEL4"/>
<protein>
    <submittedName>
        <fullName evidence="1">SJCHGC07372 protein</fullName>
    </submittedName>
</protein>
<name>Q5DEL4_SCHJA</name>
<organism evidence="1">
    <name type="scientific">Schistosoma japonicum</name>
    <name type="common">Blood fluke</name>
    <dbReference type="NCBI Taxonomy" id="6182"/>
    <lineage>
        <taxon>Eukaryota</taxon>
        <taxon>Metazoa</taxon>
        <taxon>Spiralia</taxon>
        <taxon>Lophotrochozoa</taxon>
        <taxon>Platyhelminthes</taxon>
        <taxon>Trematoda</taxon>
        <taxon>Digenea</taxon>
        <taxon>Strigeidida</taxon>
        <taxon>Schistosomatoidea</taxon>
        <taxon>Schistosomatidae</taxon>
        <taxon>Schistosoma</taxon>
    </lineage>
</organism>
<reference evidence="1" key="2">
    <citation type="journal article" date="2006" name="PLoS Pathog.">
        <title>New perspectives on host-parasite interplay by comparative transcriptomic and proteomic analyses of Schistosoma japonicum.</title>
        <authorList>
            <person name="Liu F."/>
            <person name="Lu J."/>
            <person name="Hu W."/>
            <person name="Wang S.Y."/>
            <person name="Cui S.J."/>
            <person name="Chi M."/>
            <person name="Yan Q."/>
            <person name="Wang X.R."/>
            <person name="Song H.D."/>
            <person name="Xu X.N."/>
            <person name="Wang J.J."/>
            <person name="Zhang X.L."/>
            <person name="Zhang X."/>
            <person name="Wang Z.Q."/>
            <person name="Xue C.L."/>
            <person name="Brindley P.J."/>
            <person name="McManus D.P."/>
            <person name="Yang P.Y."/>
            <person name="Feng Z."/>
            <person name="Chen Z."/>
            <person name="Han Z.G."/>
        </authorList>
    </citation>
    <scope>NUCLEOTIDE SEQUENCE</scope>
</reference>
<sequence length="278" mass="32295">MDDMIIKKIRINCNNQMDQINDYNLETNLSIVVSRVPGSFWWYDPLSVGSDENIKMYYWLRIPNYILSTNNDQKHNHNLSKNNHSNKLLARLLLIHYNESIIISDVQLTPQNQNQIICIDCYVPQNGGHWKVIWSDLNRKLKLCSPLDGEIYDLSKTLMISQKPIQLGPGLRFIGWASGHSYSSNSNDDTLPGCETYSWCFIIPININRLYNVTVFLLIPESKDENVNPPTHSLQSTQLDRNNNINLRDNNNCQLHKTEHEHFTQIKQSKLNKTIKLK</sequence>
<dbReference type="EMBL" id="AY814010">
    <property type="protein sequence ID" value="AAW25742.1"/>
    <property type="molecule type" value="mRNA"/>
</dbReference>
<proteinExistence type="evidence at transcript level"/>